<sequence length="280" mass="30645">MTRAQWYRAAAVIVVAAGGLLLMSSMGRLQWPSVLVYSGLVTFACGLFSILVPARWLGFARRLHSLAAGAGVGAVLLAAGMFWPLSAYDTPSPTSRIDAFLPAYHFQERHELVVNAPVERVREALRQVTFSDIGAMQTLGRIRGFVMGGPRRQAPAQAGAAPMPVLDVVKRPESGFFTLDDTPHEFVFGLAGQPWNNKPVRVTAEEFRSWRPPGQVKVAANFLMEDAGGGRTRLITETRIAATDEAAQRTMARYWALVYPGSGMIRWGLLHAIQARAERP</sequence>
<dbReference type="EMBL" id="CP063849">
    <property type="protein sequence ID" value="QOY90675.1"/>
    <property type="molecule type" value="Genomic_DNA"/>
</dbReference>
<keyword evidence="1" id="KW-0812">Transmembrane</keyword>
<reference evidence="2 3" key="1">
    <citation type="submission" date="2020-10" db="EMBL/GenBank/DDBJ databases">
        <title>Complete genome sequence of Paludibaculum fermentans P105T, a facultatively anaerobic acidobacterium capable of dissimilatory Fe(III) reduction.</title>
        <authorList>
            <person name="Dedysh S.N."/>
            <person name="Beletsky A.V."/>
            <person name="Kulichevskaya I.S."/>
            <person name="Mardanov A.V."/>
            <person name="Ravin N.V."/>
        </authorList>
    </citation>
    <scope>NUCLEOTIDE SEQUENCE [LARGE SCALE GENOMIC DNA]</scope>
    <source>
        <strain evidence="2 3">P105</strain>
    </source>
</reference>
<proteinExistence type="predicted"/>
<feature type="transmembrane region" description="Helical" evidence="1">
    <location>
        <begin position="7"/>
        <end position="28"/>
    </location>
</feature>
<evidence type="ECO:0000256" key="1">
    <source>
        <dbReference type="SAM" id="Phobius"/>
    </source>
</evidence>
<evidence type="ECO:0000313" key="3">
    <source>
        <dbReference type="Proteomes" id="UP000593892"/>
    </source>
</evidence>
<dbReference type="Proteomes" id="UP000593892">
    <property type="component" value="Chromosome"/>
</dbReference>
<keyword evidence="1" id="KW-1133">Transmembrane helix</keyword>
<keyword evidence="3" id="KW-1185">Reference proteome</keyword>
<feature type="transmembrane region" description="Helical" evidence="1">
    <location>
        <begin position="34"/>
        <end position="54"/>
    </location>
</feature>
<evidence type="ECO:0000313" key="2">
    <source>
        <dbReference type="EMBL" id="QOY90675.1"/>
    </source>
</evidence>
<dbReference type="AlphaFoldDB" id="A0A7S7NVT7"/>
<organism evidence="2 3">
    <name type="scientific">Paludibaculum fermentans</name>
    <dbReference type="NCBI Taxonomy" id="1473598"/>
    <lineage>
        <taxon>Bacteria</taxon>
        <taxon>Pseudomonadati</taxon>
        <taxon>Acidobacteriota</taxon>
        <taxon>Terriglobia</taxon>
        <taxon>Bryobacterales</taxon>
        <taxon>Bryobacteraceae</taxon>
        <taxon>Paludibaculum</taxon>
    </lineage>
</organism>
<gene>
    <name evidence="2" type="ORF">IRI77_12230</name>
</gene>
<protein>
    <submittedName>
        <fullName evidence="2">Uncharacterized protein</fullName>
    </submittedName>
</protein>
<accession>A0A7S7NVT7</accession>
<dbReference type="KEGG" id="pfer:IRI77_12230"/>
<name>A0A7S7NVT7_PALFE</name>
<keyword evidence="1" id="KW-0472">Membrane</keyword>
<feature type="transmembrane region" description="Helical" evidence="1">
    <location>
        <begin position="66"/>
        <end position="85"/>
    </location>
</feature>
<dbReference type="RefSeq" id="WP_194452333.1">
    <property type="nucleotide sequence ID" value="NZ_CP063849.1"/>
</dbReference>